<keyword evidence="4" id="KW-0460">Magnesium</keyword>
<dbReference type="EMBL" id="JAQZSM010000002">
    <property type="protein sequence ID" value="MDD7969988.1"/>
    <property type="molecule type" value="Genomic_DNA"/>
</dbReference>
<proteinExistence type="predicted"/>
<evidence type="ECO:0000256" key="4">
    <source>
        <dbReference type="ARBA" id="ARBA00022842"/>
    </source>
</evidence>
<evidence type="ECO:0000256" key="2">
    <source>
        <dbReference type="ARBA" id="ARBA00022723"/>
    </source>
</evidence>
<comment type="caution">
    <text evidence="6">The sequence shown here is derived from an EMBL/GenBank/DDBJ whole genome shotgun (WGS) entry which is preliminary data.</text>
</comment>
<dbReference type="Gene3D" id="3.90.79.10">
    <property type="entry name" value="Nucleoside Triphosphate Pyrophosphohydrolase"/>
    <property type="match status" value="1"/>
</dbReference>
<dbReference type="GO" id="GO:0016787">
    <property type="term" value="F:hydrolase activity"/>
    <property type="evidence" value="ECO:0007669"/>
    <property type="project" value="UniProtKB-KW"/>
</dbReference>
<keyword evidence="2" id="KW-0479">Metal-binding</keyword>
<dbReference type="PANTHER" id="PTHR12629">
    <property type="entry name" value="DIPHOSPHOINOSITOL POLYPHOSPHATE PHOSPHOHYDROLASE"/>
    <property type="match status" value="1"/>
</dbReference>
<dbReference type="SUPFAM" id="SSF55811">
    <property type="entry name" value="Nudix"/>
    <property type="match status" value="1"/>
</dbReference>
<organism evidence="6 7">
    <name type="scientific">Roseinatronobacter alkalisoli</name>
    <dbReference type="NCBI Taxonomy" id="3028235"/>
    <lineage>
        <taxon>Bacteria</taxon>
        <taxon>Pseudomonadati</taxon>
        <taxon>Pseudomonadota</taxon>
        <taxon>Alphaproteobacteria</taxon>
        <taxon>Rhodobacterales</taxon>
        <taxon>Paracoccaceae</taxon>
        <taxon>Roseinatronobacter</taxon>
    </lineage>
</organism>
<protein>
    <submittedName>
        <fullName evidence="6">NUDIX hydrolase</fullName>
    </submittedName>
</protein>
<sequence length="146" mass="16316">MSRTLLNLIANQVRPAFVQTAAVCLRDGPAGREVLLVRTMRLGQWVLPKGWPMKGKSLAEAAAIEAWEEAGVRGSVSENPIGAFTYTKIKKSGLPVSCRAQIFRLDVQRISDSYPEARKRKRKWFPIAEAAEIVRDPEVRDLLKSL</sequence>
<dbReference type="Proteomes" id="UP001431784">
    <property type="component" value="Unassembled WGS sequence"/>
</dbReference>
<dbReference type="Pfam" id="PF00293">
    <property type="entry name" value="NUDIX"/>
    <property type="match status" value="1"/>
</dbReference>
<dbReference type="PANTHER" id="PTHR12629:SF0">
    <property type="entry name" value="DIPHOSPHOINOSITOL-POLYPHOSPHATE DIPHOSPHATASE"/>
    <property type="match status" value="1"/>
</dbReference>
<dbReference type="InterPro" id="IPR047198">
    <property type="entry name" value="DDP-like_NUDIX"/>
</dbReference>
<name>A0ABT5T4D7_9RHOB</name>
<evidence type="ECO:0000313" key="7">
    <source>
        <dbReference type="Proteomes" id="UP001431784"/>
    </source>
</evidence>
<dbReference type="RefSeq" id="WP_274350877.1">
    <property type="nucleotide sequence ID" value="NZ_JAQZSM010000002.1"/>
</dbReference>
<dbReference type="PROSITE" id="PS51462">
    <property type="entry name" value="NUDIX"/>
    <property type="match status" value="1"/>
</dbReference>
<dbReference type="InterPro" id="IPR000086">
    <property type="entry name" value="NUDIX_hydrolase_dom"/>
</dbReference>
<evidence type="ECO:0000256" key="1">
    <source>
        <dbReference type="ARBA" id="ARBA00001946"/>
    </source>
</evidence>
<comment type="cofactor">
    <cofactor evidence="1">
        <name>Mg(2+)</name>
        <dbReference type="ChEBI" id="CHEBI:18420"/>
    </cofactor>
</comment>
<keyword evidence="3 6" id="KW-0378">Hydrolase</keyword>
<feature type="domain" description="Nudix hydrolase" evidence="5">
    <location>
        <begin position="16"/>
        <end position="146"/>
    </location>
</feature>
<dbReference type="CDD" id="cd04666">
    <property type="entry name" value="NUDIX_DIPP2_like_Nudt4"/>
    <property type="match status" value="1"/>
</dbReference>
<evidence type="ECO:0000313" key="6">
    <source>
        <dbReference type="EMBL" id="MDD7969988.1"/>
    </source>
</evidence>
<reference evidence="6" key="1">
    <citation type="submission" date="2023-02" db="EMBL/GenBank/DDBJ databases">
        <title>Description of Roseinatronobacter alkalisoli sp. nov., an alkaliphilic bacerium isolated from soda soil.</title>
        <authorList>
            <person name="Wei W."/>
        </authorList>
    </citation>
    <scope>NUCLEOTIDE SEQUENCE</scope>
    <source>
        <strain evidence="6">HJB301</strain>
    </source>
</reference>
<dbReference type="InterPro" id="IPR015797">
    <property type="entry name" value="NUDIX_hydrolase-like_dom_sf"/>
</dbReference>
<gene>
    <name evidence="6" type="ORF">PUT78_02655</name>
</gene>
<keyword evidence="7" id="KW-1185">Reference proteome</keyword>
<accession>A0ABT5T4D7</accession>
<evidence type="ECO:0000259" key="5">
    <source>
        <dbReference type="PROSITE" id="PS51462"/>
    </source>
</evidence>
<evidence type="ECO:0000256" key="3">
    <source>
        <dbReference type="ARBA" id="ARBA00022801"/>
    </source>
</evidence>